<keyword evidence="3" id="KW-1185">Reference proteome</keyword>
<organism evidence="2 3">
    <name type="scientific">Choanephora cucurbitarum</name>
    <dbReference type="NCBI Taxonomy" id="101091"/>
    <lineage>
        <taxon>Eukaryota</taxon>
        <taxon>Fungi</taxon>
        <taxon>Fungi incertae sedis</taxon>
        <taxon>Mucoromycota</taxon>
        <taxon>Mucoromycotina</taxon>
        <taxon>Mucoromycetes</taxon>
        <taxon>Mucorales</taxon>
        <taxon>Mucorineae</taxon>
        <taxon>Choanephoraceae</taxon>
        <taxon>Choanephoroideae</taxon>
        <taxon>Choanephora</taxon>
    </lineage>
</organism>
<name>A0A1C7MUK2_9FUNG</name>
<evidence type="ECO:0000313" key="2">
    <source>
        <dbReference type="EMBL" id="OBZ80502.1"/>
    </source>
</evidence>
<feature type="compositionally biased region" description="Basic and acidic residues" evidence="1">
    <location>
        <begin position="92"/>
        <end position="103"/>
    </location>
</feature>
<gene>
    <name evidence="2" type="ORF">A0J61_11449</name>
</gene>
<dbReference type="EMBL" id="LUGH01002042">
    <property type="protein sequence ID" value="OBZ80502.1"/>
    <property type="molecule type" value="Genomic_DNA"/>
</dbReference>
<feature type="region of interest" description="Disordered" evidence="1">
    <location>
        <begin position="91"/>
        <end position="115"/>
    </location>
</feature>
<dbReference type="InParanoid" id="A0A1C7MUK2"/>
<evidence type="ECO:0000256" key="1">
    <source>
        <dbReference type="SAM" id="MobiDB-lite"/>
    </source>
</evidence>
<accession>A0A1C7MUK2</accession>
<proteinExistence type="predicted"/>
<sequence length="150" mass="17192">MSVKALFRVVPQKDENNRQIAERWLEALSLVDSERLSVDELLFIVHCGFFPSEWRTKIYNSINSSNENIMGKKFLDMVIWFHDLELPSANKRSAEDVPAERATKNSRQTEVPKENAIAAAEVTRLATIKLAPDKGTEEKKVRLAHPWLTE</sequence>
<reference evidence="2 3" key="1">
    <citation type="submission" date="2016-03" db="EMBL/GenBank/DDBJ databases">
        <title>Choanephora cucurbitarum.</title>
        <authorList>
            <person name="Min B."/>
            <person name="Park H."/>
            <person name="Park J.-H."/>
            <person name="Shin H.-D."/>
            <person name="Choi I.-G."/>
        </authorList>
    </citation>
    <scope>NUCLEOTIDE SEQUENCE [LARGE SCALE GENOMIC DNA]</scope>
    <source>
        <strain evidence="2 3">KUS-F28377</strain>
    </source>
</reference>
<dbReference type="AlphaFoldDB" id="A0A1C7MUK2"/>
<dbReference type="OrthoDB" id="2300279at2759"/>
<evidence type="ECO:0000313" key="3">
    <source>
        <dbReference type="Proteomes" id="UP000093000"/>
    </source>
</evidence>
<comment type="caution">
    <text evidence="2">The sequence shown here is derived from an EMBL/GenBank/DDBJ whole genome shotgun (WGS) entry which is preliminary data.</text>
</comment>
<dbReference type="Proteomes" id="UP000093000">
    <property type="component" value="Unassembled WGS sequence"/>
</dbReference>
<protein>
    <submittedName>
        <fullName evidence="2">Uncharacterized protein</fullName>
    </submittedName>
</protein>